<keyword evidence="7" id="KW-1185">Reference proteome</keyword>
<protein>
    <recommendedName>
        <fullName evidence="4 5">Large ribosomal subunit protein bL28</fullName>
    </recommendedName>
</protein>
<dbReference type="SUPFAM" id="SSF143800">
    <property type="entry name" value="L28p-like"/>
    <property type="match status" value="1"/>
</dbReference>
<reference evidence="6 7" key="1">
    <citation type="journal article" date="2011" name="J. Bacteriol.">
        <title>Draft Genome Sequence of Gordonia neofelifaecis NRRL B-59395, a Cholesterol-Degrading Actinomycete.</title>
        <authorList>
            <person name="Ge F."/>
            <person name="Li W."/>
            <person name="Chen G."/>
            <person name="Liu Y."/>
            <person name="Zhang G."/>
            <person name="Yong B."/>
            <person name="Wang Q."/>
            <person name="Wang N."/>
            <person name="Huang Z."/>
            <person name="Li W."/>
            <person name="Wang J."/>
            <person name="Wu C."/>
            <person name="Xie Q."/>
            <person name="Liu G."/>
        </authorList>
    </citation>
    <scope>NUCLEOTIDE SEQUENCE [LARGE SCALE GENOMIC DNA]</scope>
    <source>
        <strain evidence="6 7">NRRL B-59395</strain>
    </source>
</reference>
<dbReference type="STRING" id="644548.SCNU_09226"/>
<dbReference type="eggNOG" id="COG0227">
    <property type="taxonomic scope" value="Bacteria"/>
</dbReference>
<dbReference type="GO" id="GO:0006412">
    <property type="term" value="P:translation"/>
    <property type="evidence" value="ECO:0007669"/>
    <property type="project" value="UniProtKB-UniRule"/>
</dbReference>
<dbReference type="OrthoDB" id="9805609at2"/>
<dbReference type="InterPro" id="IPR037147">
    <property type="entry name" value="Ribosomal_bL28_sf"/>
</dbReference>
<comment type="similarity">
    <text evidence="1 5">Belongs to the bacterial ribosomal protein bL28 family.</text>
</comment>
<dbReference type="GO" id="GO:0003735">
    <property type="term" value="F:structural constituent of ribosome"/>
    <property type="evidence" value="ECO:0007669"/>
    <property type="project" value="InterPro"/>
</dbReference>
<dbReference type="InterPro" id="IPR026569">
    <property type="entry name" value="Ribosomal_bL28"/>
</dbReference>
<dbReference type="FunFam" id="2.30.170.40:FF:000001">
    <property type="entry name" value="50S ribosomal protein L28"/>
    <property type="match status" value="1"/>
</dbReference>
<evidence type="ECO:0000256" key="3">
    <source>
        <dbReference type="ARBA" id="ARBA00023274"/>
    </source>
</evidence>
<accession>F1YIY2</accession>
<comment type="caution">
    <text evidence="6">The sequence shown here is derived from an EMBL/GenBank/DDBJ whole genome shotgun (WGS) entry which is preliminary data.</text>
</comment>
<evidence type="ECO:0000313" key="7">
    <source>
        <dbReference type="Proteomes" id="UP000035065"/>
    </source>
</evidence>
<keyword evidence="3 5" id="KW-0687">Ribonucleoprotein</keyword>
<organism evidence="6 7">
    <name type="scientific">Gordonia neofelifaecis NRRL B-59395</name>
    <dbReference type="NCBI Taxonomy" id="644548"/>
    <lineage>
        <taxon>Bacteria</taxon>
        <taxon>Bacillati</taxon>
        <taxon>Actinomycetota</taxon>
        <taxon>Actinomycetes</taxon>
        <taxon>Mycobacteriales</taxon>
        <taxon>Gordoniaceae</taxon>
        <taxon>Gordonia</taxon>
    </lineage>
</organism>
<dbReference type="NCBIfam" id="TIGR00009">
    <property type="entry name" value="L28"/>
    <property type="match status" value="1"/>
</dbReference>
<dbReference type="GO" id="GO:0005840">
    <property type="term" value="C:ribosome"/>
    <property type="evidence" value="ECO:0007669"/>
    <property type="project" value="UniProtKB-KW"/>
</dbReference>
<dbReference type="AlphaFoldDB" id="F1YIY2"/>
<evidence type="ECO:0000256" key="1">
    <source>
        <dbReference type="ARBA" id="ARBA00008760"/>
    </source>
</evidence>
<evidence type="ECO:0000256" key="2">
    <source>
        <dbReference type="ARBA" id="ARBA00022980"/>
    </source>
</evidence>
<keyword evidence="2 5" id="KW-0689">Ribosomal protein</keyword>
<dbReference type="PANTHER" id="PTHR13528">
    <property type="entry name" value="39S RIBOSOMAL PROTEIN L28, MITOCHONDRIAL"/>
    <property type="match status" value="1"/>
</dbReference>
<dbReference type="InterPro" id="IPR001383">
    <property type="entry name" value="Ribosomal_bL28_bact-type"/>
</dbReference>
<dbReference type="Proteomes" id="UP000035065">
    <property type="component" value="Unassembled WGS sequence"/>
</dbReference>
<dbReference type="HAMAP" id="MF_00373">
    <property type="entry name" value="Ribosomal_bL28"/>
    <property type="match status" value="1"/>
</dbReference>
<proteinExistence type="inferred from homology"/>
<name>F1YIY2_9ACTN</name>
<evidence type="ECO:0000313" key="6">
    <source>
        <dbReference type="EMBL" id="EGD55429.1"/>
    </source>
</evidence>
<evidence type="ECO:0000256" key="4">
    <source>
        <dbReference type="ARBA" id="ARBA00035174"/>
    </source>
</evidence>
<sequence>MAARCQVTGRVPGFGRQVSHSHRRTSRQWRPNLFRKTYWVPSLSRNVTLRVSAKGIKVIDRDGIDAAVARIQRRGERI</sequence>
<gene>
    <name evidence="5" type="primary">rpmB</name>
    <name evidence="6" type="ORF">SCNU_09226</name>
</gene>
<dbReference type="RefSeq" id="WP_009679077.1">
    <property type="nucleotide sequence ID" value="NZ_AEUD01000006.1"/>
</dbReference>
<dbReference type="Pfam" id="PF00830">
    <property type="entry name" value="Ribosomal_L28"/>
    <property type="match status" value="1"/>
</dbReference>
<dbReference type="EMBL" id="AEUD01000006">
    <property type="protein sequence ID" value="EGD55429.1"/>
    <property type="molecule type" value="Genomic_DNA"/>
</dbReference>
<dbReference type="PANTHER" id="PTHR13528:SF2">
    <property type="entry name" value="LARGE RIBOSOMAL SUBUNIT PROTEIN BL28M"/>
    <property type="match status" value="1"/>
</dbReference>
<evidence type="ECO:0000256" key="5">
    <source>
        <dbReference type="HAMAP-Rule" id="MF_00373"/>
    </source>
</evidence>
<dbReference type="InterPro" id="IPR034704">
    <property type="entry name" value="Ribosomal_bL28/bL31-like_sf"/>
</dbReference>
<dbReference type="GO" id="GO:1990904">
    <property type="term" value="C:ribonucleoprotein complex"/>
    <property type="evidence" value="ECO:0007669"/>
    <property type="project" value="UniProtKB-KW"/>
</dbReference>
<dbReference type="Gene3D" id="2.30.170.40">
    <property type="entry name" value="Ribosomal protein L28/L24"/>
    <property type="match status" value="1"/>
</dbReference>